<reference evidence="1 2" key="1">
    <citation type="submission" date="2019-12" db="EMBL/GenBank/DDBJ databases">
        <authorList>
            <person name="Alioto T."/>
            <person name="Alioto T."/>
            <person name="Gomez Garrido J."/>
        </authorList>
    </citation>
    <scope>NUCLEOTIDE SEQUENCE [LARGE SCALE GENOMIC DNA]</scope>
</reference>
<keyword evidence="2" id="KW-1185">Reference proteome</keyword>
<proteinExistence type="predicted"/>
<dbReference type="SUPFAM" id="SSF56672">
    <property type="entry name" value="DNA/RNA polymerases"/>
    <property type="match status" value="1"/>
</dbReference>
<sequence length="82" mass="9503">VERMPRKELDQRFLVSMTDIKQDKLSIEDVPIVRHYKDVFPEDLLGVPPDRQVEFTIDLVPGATPISKAPYRMAPLELQELK</sequence>
<dbReference type="EMBL" id="CACTIH010003788">
    <property type="protein sequence ID" value="CAA2985018.1"/>
    <property type="molecule type" value="Genomic_DNA"/>
</dbReference>
<dbReference type="AlphaFoldDB" id="A0A8S0RXY0"/>
<dbReference type="InterPro" id="IPR043502">
    <property type="entry name" value="DNA/RNA_pol_sf"/>
</dbReference>
<dbReference type="Proteomes" id="UP000594638">
    <property type="component" value="Unassembled WGS sequence"/>
</dbReference>
<evidence type="ECO:0000313" key="2">
    <source>
        <dbReference type="Proteomes" id="UP000594638"/>
    </source>
</evidence>
<evidence type="ECO:0000313" key="1">
    <source>
        <dbReference type="EMBL" id="CAA2985018.1"/>
    </source>
</evidence>
<dbReference type="OrthoDB" id="1724531at2759"/>
<protein>
    <submittedName>
        <fullName evidence="1">Uncharacterized protein</fullName>
    </submittedName>
</protein>
<feature type="non-terminal residue" evidence="1">
    <location>
        <position position="82"/>
    </location>
</feature>
<name>A0A8S0RXY0_OLEEU</name>
<organism evidence="1 2">
    <name type="scientific">Olea europaea subsp. europaea</name>
    <dbReference type="NCBI Taxonomy" id="158383"/>
    <lineage>
        <taxon>Eukaryota</taxon>
        <taxon>Viridiplantae</taxon>
        <taxon>Streptophyta</taxon>
        <taxon>Embryophyta</taxon>
        <taxon>Tracheophyta</taxon>
        <taxon>Spermatophyta</taxon>
        <taxon>Magnoliopsida</taxon>
        <taxon>eudicotyledons</taxon>
        <taxon>Gunneridae</taxon>
        <taxon>Pentapetalae</taxon>
        <taxon>asterids</taxon>
        <taxon>lamiids</taxon>
        <taxon>Lamiales</taxon>
        <taxon>Oleaceae</taxon>
        <taxon>Oleeae</taxon>
        <taxon>Olea</taxon>
    </lineage>
</organism>
<feature type="non-terminal residue" evidence="1">
    <location>
        <position position="1"/>
    </location>
</feature>
<dbReference type="Gramene" id="OE9A044885T1">
    <property type="protein sequence ID" value="OE9A044885C1"/>
    <property type="gene ID" value="OE9A044885"/>
</dbReference>
<dbReference type="InterPro" id="IPR032567">
    <property type="entry name" value="RTL1-rel"/>
</dbReference>
<dbReference type="PANTHER" id="PTHR15503">
    <property type="entry name" value="LDOC1 RELATED"/>
    <property type="match status" value="1"/>
</dbReference>
<accession>A0A8S0RXY0</accession>
<gene>
    <name evidence="1" type="ORF">OLEA9_A044885</name>
</gene>
<dbReference type="PANTHER" id="PTHR15503:SF45">
    <property type="entry name" value="RNA-DIRECTED DNA POLYMERASE HOMOLOG"/>
    <property type="match status" value="1"/>
</dbReference>
<comment type="caution">
    <text evidence="1">The sequence shown here is derived from an EMBL/GenBank/DDBJ whole genome shotgun (WGS) entry which is preliminary data.</text>
</comment>